<dbReference type="InterPro" id="IPR051209">
    <property type="entry name" value="FAD-bind_Monooxygenase_sf"/>
</dbReference>
<organism evidence="2 3">
    <name type="scientific">Lophiostoma macrostomum CBS 122681</name>
    <dbReference type="NCBI Taxonomy" id="1314788"/>
    <lineage>
        <taxon>Eukaryota</taxon>
        <taxon>Fungi</taxon>
        <taxon>Dikarya</taxon>
        <taxon>Ascomycota</taxon>
        <taxon>Pezizomycotina</taxon>
        <taxon>Dothideomycetes</taxon>
        <taxon>Pleosporomycetidae</taxon>
        <taxon>Pleosporales</taxon>
        <taxon>Lophiostomataceae</taxon>
        <taxon>Lophiostoma</taxon>
    </lineage>
</organism>
<dbReference type="Gene3D" id="3.50.50.60">
    <property type="entry name" value="FAD/NAD(P)-binding domain"/>
    <property type="match status" value="2"/>
</dbReference>
<dbReference type="SUPFAM" id="SSF51905">
    <property type="entry name" value="FAD/NAD(P)-binding domain"/>
    <property type="match status" value="1"/>
</dbReference>
<reference evidence="2" key="1">
    <citation type="journal article" date="2020" name="Stud. Mycol.">
        <title>101 Dothideomycetes genomes: a test case for predicting lifestyles and emergence of pathogens.</title>
        <authorList>
            <person name="Haridas S."/>
            <person name="Albert R."/>
            <person name="Binder M."/>
            <person name="Bloem J."/>
            <person name="Labutti K."/>
            <person name="Salamov A."/>
            <person name="Andreopoulos B."/>
            <person name="Baker S."/>
            <person name="Barry K."/>
            <person name="Bills G."/>
            <person name="Bluhm B."/>
            <person name="Cannon C."/>
            <person name="Castanera R."/>
            <person name="Culley D."/>
            <person name="Daum C."/>
            <person name="Ezra D."/>
            <person name="Gonzalez J."/>
            <person name="Henrissat B."/>
            <person name="Kuo A."/>
            <person name="Liang C."/>
            <person name="Lipzen A."/>
            <person name="Lutzoni F."/>
            <person name="Magnuson J."/>
            <person name="Mondo S."/>
            <person name="Nolan M."/>
            <person name="Ohm R."/>
            <person name="Pangilinan J."/>
            <person name="Park H.-J."/>
            <person name="Ramirez L."/>
            <person name="Alfaro M."/>
            <person name="Sun H."/>
            <person name="Tritt A."/>
            <person name="Yoshinaga Y."/>
            <person name="Zwiers L.-H."/>
            <person name="Turgeon B."/>
            <person name="Goodwin S."/>
            <person name="Spatafora J."/>
            <person name="Crous P."/>
            <person name="Grigoriev I."/>
        </authorList>
    </citation>
    <scope>NUCLEOTIDE SEQUENCE</scope>
    <source>
        <strain evidence="2">CBS 122681</strain>
    </source>
</reference>
<dbReference type="AlphaFoldDB" id="A0A6A6TEW2"/>
<evidence type="ECO:0000313" key="3">
    <source>
        <dbReference type="Proteomes" id="UP000799324"/>
    </source>
</evidence>
<dbReference type="Pfam" id="PF13738">
    <property type="entry name" value="Pyr_redox_3"/>
    <property type="match status" value="1"/>
</dbReference>
<dbReference type="PANTHER" id="PTHR42877">
    <property type="entry name" value="L-ORNITHINE N(5)-MONOOXYGENASE-RELATED"/>
    <property type="match status" value="1"/>
</dbReference>
<gene>
    <name evidence="2" type="ORF">K491DRAFT_347142</name>
</gene>
<protein>
    <submittedName>
        <fullName evidence="2">FAD/NAD(P)-binding domain-containing protein</fullName>
    </submittedName>
</protein>
<dbReference type="PANTHER" id="PTHR42877:SF5">
    <property type="entry name" value="L-ORNITHINE N(5)-MONOOXYGENASE-RELATED"/>
    <property type="match status" value="1"/>
</dbReference>
<dbReference type="OrthoDB" id="74360at2759"/>
<sequence length="494" mass="56695">MDFIIVGAGCAGLVMACQLKRKLPASTFAILEREPSLGGTWYHNSYPGCAVAIPCVTYGMSFDPSRTYCQWYPSQCEILQYLHHIASKYNIEEHMQLNTEFVRASWDDDTKLWTVVYKDRQRSEMYEQQTKFLISAIGLLVEPSYEGVQDLDRFGGDVIHANRWNDNIKLEGKRVVVVGNGASGTQIVPSIVQQVGSLTQLIRTPQAYMKTENPKLSRLVIWLIRYMPLFLLAWRYWSFITLERRYPQFQSSTTGEKIRKKTVQQCHEYTRLTAPRKYWDLLLPNYNGSCKRIILDFGYLVSLNAPNLQLLQDPAVACDHTGVLTQSGKHFEADVLIFATGYQSALHHLDITGRHGISLNQKWKGDVKKHYKTIAVSGFPNFFMLYGPNAAPQNMSAIYCFENHIDLIMRVMRPVLNSKAASVEVEAQAEEDFTERLQSALEKGAWSTCRQRNDTKNNAYMYPWSNTAMYYETHSKEDKAWVYRKQVDDISSEV</sequence>
<proteinExistence type="inferred from homology"/>
<dbReference type="InterPro" id="IPR036188">
    <property type="entry name" value="FAD/NAD-bd_sf"/>
</dbReference>
<accession>A0A6A6TEW2</accession>
<evidence type="ECO:0000256" key="1">
    <source>
        <dbReference type="ARBA" id="ARBA00010139"/>
    </source>
</evidence>
<comment type="similarity">
    <text evidence="1">Belongs to the FAD-binding monooxygenase family.</text>
</comment>
<dbReference type="Proteomes" id="UP000799324">
    <property type="component" value="Unassembled WGS sequence"/>
</dbReference>
<name>A0A6A6TEW2_9PLEO</name>
<keyword evidence="3" id="KW-1185">Reference proteome</keyword>
<dbReference type="EMBL" id="MU004328">
    <property type="protein sequence ID" value="KAF2657184.1"/>
    <property type="molecule type" value="Genomic_DNA"/>
</dbReference>
<evidence type="ECO:0000313" key="2">
    <source>
        <dbReference type="EMBL" id="KAF2657184.1"/>
    </source>
</evidence>